<protein>
    <submittedName>
        <fullName evidence="2">Uncharacterized protein</fullName>
    </submittedName>
</protein>
<name>A0AAW5EUH3_NOVHA</name>
<dbReference type="Proteomes" id="UP001202887">
    <property type="component" value="Unassembled WGS sequence"/>
</dbReference>
<evidence type="ECO:0000313" key="3">
    <source>
        <dbReference type="Proteomes" id="UP001202887"/>
    </source>
</evidence>
<evidence type="ECO:0000256" key="1">
    <source>
        <dbReference type="SAM" id="MobiDB-lite"/>
    </source>
</evidence>
<dbReference type="EMBL" id="JAIBCX010000128">
    <property type="protein sequence ID" value="MCJ8355471.1"/>
    <property type="molecule type" value="Genomic_DNA"/>
</dbReference>
<sequence>PLRATTAPPAYPFQILSYSLVKDPNPVGPNNLANPPGKLKKFPSAPPVKGDIGPTAHTVNQKNDIEAEKLSQILIQMANIGRELPYSILRNSIAFDVGDYRASLHAAVPLPLV</sequence>
<proteinExistence type="predicted"/>
<evidence type="ECO:0000313" key="2">
    <source>
        <dbReference type="EMBL" id="MCJ8355471.1"/>
    </source>
</evidence>
<comment type="caution">
    <text evidence="2">The sequence shown here is derived from an EMBL/GenBank/DDBJ whole genome shotgun (WGS) entry which is preliminary data.</text>
</comment>
<reference evidence="2" key="1">
    <citation type="journal article" date="2021" name="Polymers (Basel)">
        <title>Highly Stretchable Bacterial Cellulose Produced by Komagataeibacter hansenii SI1.</title>
        <authorList>
            <person name="Cielecka I."/>
            <person name="Ryngajllo M."/>
            <person name="Maniukiewicz W."/>
            <person name="Bielecki S."/>
        </authorList>
    </citation>
    <scope>NUCLEOTIDE SEQUENCE</scope>
    <source>
        <strain evidence="2">SI1</strain>
    </source>
</reference>
<reference evidence="2" key="2">
    <citation type="submission" date="2022-03" db="EMBL/GenBank/DDBJ databases">
        <authorList>
            <person name="Ryngajllo M."/>
            <person name="Jacek P."/>
            <person name="Kubiak K."/>
        </authorList>
    </citation>
    <scope>NUCLEOTIDE SEQUENCE</scope>
    <source>
        <strain evidence="2">SI1</strain>
    </source>
</reference>
<accession>A0AAW5EUH3</accession>
<gene>
    <name evidence="2" type="ORF">K1W68_16030</name>
</gene>
<organism evidence="2 3">
    <name type="scientific">Novacetimonas hansenii</name>
    <name type="common">Komagataeibacter hansenii</name>
    <dbReference type="NCBI Taxonomy" id="436"/>
    <lineage>
        <taxon>Bacteria</taxon>
        <taxon>Pseudomonadati</taxon>
        <taxon>Pseudomonadota</taxon>
        <taxon>Alphaproteobacteria</taxon>
        <taxon>Acetobacterales</taxon>
        <taxon>Acetobacteraceae</taxon>
        <taxon>Novacetimonas</taxon>
    </lineage>
</organism>
<feature type="non-terminal residue" evidence="2">
    <location>
        <position position="1"/>
    </location>
</feature>
<dbReference type="AlphaFoldDB" id="A0AAW5EUH3"/>
<feature type="region of interest" description="Disordered" evidence="1">
    <location>
        <begin position="27"/>
        <end position="54"/>
    </location>
</feature>
<dbReference type="RefSeq" id="WP_247067993.1">
    <property type="nucleotide sequence ID" value="NZ_JAIBCX010000128.1"/>
</dbReference>